<protein>
    <recommendedName>
        <fullName evidence="15">Mitochondrial Rho GTPase</fullName>
        <ecNumber evidence="15">3.6.5.-</ecNumber>
    </recommendedName>
</protein>
<evidence type="ECO:0000256" key="6">
    <source>
        <dbReference type="ARBA" id="ARBA00022737"/>
    </source>
</evidence>
<dbReference type="Gene3D" id="3.40.50.300">
    <property type="entry name" value="P-loop containing nucleotide triphosphate hydrolases"/>
    <property type="match status" value="2"/>
</dbReference>
<evidence type="ECO:0000256" key="12">
    <source>
        <dbReference type="ARBA" id="ARBA00023128"/>
    </source>
</evidence>
<dbReference type="CDD" id="cd01892">
    <property type="entry name" value="Miro2"/>
    <property type="match status" value="1"/>
</dbReference>
<evidence type="ECO:0000256" key="9">
    <source>
        <dbReference type="ARBA" id="ARBA00022801"/>
    </source>
</evidence>
<keyword evidence="4 16" id="KW-0812">Transmembrane</keyword>
<dbReference type="EC" id="3.6.5.-" evidence="15"/>
<sequence>MDSIRVIVCGDEGVGKSSLIASLVKEKYVPNIQHVIPELIIPRDFSNSSHSPNSTIVVDTSSSDTYTLQYEVRQADVIWLVYSDHYTYERISLYWIPTFRSLGVNLPIVLCNNKVDIDKSIKEETVINEEFIPLLREFKEIEACIRCSAKENCNVIQAFYLCQRAVTYPIAPLYDYKDSNLKTLAVAALKRIFYLCDKDQDEFLNDKEFLELQEKCFHKTMDINELHLIKSTLNTSIPGSAGQNGITEEGFLALNKLYVEIGRHETIWGILRAYHYTDSLSVDDKCLHPKMEVGQNSSVELSPKGYQFLVDLFLLFDKDNDGGLNEQELTKLFYPTPGIPRSWKECNFPKSVVCNEQGDITLQGWLAQWSMCTFLDYKITLEYLGYFGYSDRVESSGRRNGEEPTTTALHVTKQRKSRKRYGKTYRSTVGDRTVFNCFIIGARGCGKTSLLISFLGRQYSSAYSPTIQPRLVVNNVELKGGKQCYLIIQELGELEGAILENKTKLESCDVICFAYDSSDPESFQYLIDLRSKYPELDHIPAVYVALKADLDRQQQRADLQPEPYTRSLYLGPPMHISSGWSSSLGELLGQLVQAAADPKTATPGLKPEPESELMMTPFALGCGALGFMTLISLWYLRGTISRK</sequence>
<evidence type="ECO:0000313" key="20">
    <source>
        <dbReference type="EMBL" id="VUG17497.1"/>
    </source>
</evidence>
<dbReference type="PROSITE" id="PS51423">
    <property type="entry name" value="MIRO"/>
    <property type="match status" value="2"/>
</dbReference>
<evidence type="ECO:0000313" key="22">
    <source>
        <dbReference type="Proteomes" id="UP000568158"/>
    </source>
</evidence>
<dbReference type="GO" id="GO:0005525">
    <property type="term" value="F:GTP binding"/>
    <property type="evidence" value="ECO:0007669"/>
    <property type="project" value="UniProtKB-KW"/>
</dbReference>
<dbReference type="InterPro" id="IPR001806">
    <property type="entry name" value="Small_GTPase"/>
</dbReference>
<dbReference type="InterPro" id="IPR011992">
    <property type="entry name" value="EF-hand-dom_pair"/>
</dbReference>
<comment type="function">
    <text evidence="1 15">Mitochondrial GTPase involved in mitochondrial trafficking. Probably involved in control of anterograde transport of mitochondria and their subcellular distribution.</text>
</comment>
<evidence type="ECO:0000256" key="16">
    <source>
        <dbReference type="SAM" id="Phobius"/>
    </source>
</evidence>
<feature type="domain" description="Miro" evidence="18">
    <location>
        <begin position="1"/>
        <end position="168"/>
    </location>
</feature>
<evidence type="ECO:0000256" key="4">
    <source>
        <dbReference type="ARBA" id="ARBA00022692"/>
    </source>
</evidence>
<accession>A0A7D9CWJ9</accession>
<feature type="domain" description="EF-hand" evidence="17">
    <location>
        <begin position="304"/>
        <end position="339"/>
    </location>
</feature>
<dbReference type="FunFam" id="3.40.50.300:FF:000553">
    <property type="entry name" value="Mitochondrial Rho GTPase"/>
    <property type="match status" value="1"/>
</dbReference>
<evidence type="ECO:0000256" key="8">
    <source>
        <dbReference type="ARBA" id="ARBA00022787"/>
    </source>
</evidence>
<dbReference type="SMART" id="SM00174">
    <property type="entry name" value="RHO"/>
    <property type="match status" value="1"/>
</dbReference>
<dbReference type="SMART" id="SM00175">
    <property type="entry name" value="RAB"/>
    <property type="match status" value="1"/>
</dbReference>
<dbReference type="SUPFAM" id="SSF52540">
    <property type="entry name" value="P-loop containing nucleoside triphosphate hydrolases"/>
    <property type="match status" value="2"/>
</dbReference>
<dbReference type="InterPro" id="IPR020860">
    <property type="entry name" value="MIRO_dom"/>
</dbReference>
<dbReference type="SMART" id="SM00173">
    <property type="entry name" value="RAS"/>
    <property type="match status" value="1"/>
</dbReference>
<dbReference type="InterPro" id="IPR002048">
    <property type="entry name" value="EF_hand_dom"/>
</dbReference>
<dbReference type="GO" id="GO:0005741">
    <property type="term" value="C:mitochondrial outer membrane"/>
    <property type="evidence" value="ECO:0007669"/>
    <property type="project" value="UniProtKB-SubCell"/>
</dbReference>
<dbReference type="Pfam" id="PF00071">
    <property type="entry name" value="Ras"/>
    <property type="match status" value="2"/>
</dbReference>
<dbReference type="InterPro" id="IPR021181">
    <property type="entry name" value="Miro"/>
</dbReference>
<name>A0A7D9CWJ9_DEKBR</name>
<evidence type="ECO:0000256" key="15">
    <source>
        <dbReference type="PIRNR" id="PIRNR037488"/>
    </source>
</evidence>
<keyword evidence="5" id="KW-0479">Metal-binding</keyword>
<dbReference type="Proteomes" id="UP000478008">
    <property type="component" value="Unassembled WGS sequence"/>
</dbReference>
<dbReference type="Gene3D" id="1.10.238.10">
    <property type="entry name" value="EF-hand"/>
    <property type="match status" value="2"/>
</dbReference>
<organism evidence="20 21">
    <name type="scientific">Dekkera bruxellensis</name>
    <name type="common">Brettanomyces custersii</name>
    <dbReference type="NCBI Taxonomy" id="5007"/>
    <lineage>
        <taxon>Eukaryota</taxon>
        <taxon>Fungi</taxon>
        <taxon>Dikarya</taxon>
        <taxon>Ascomycota</taxon>
        <taxon>Saccharomycotina</taxon>
        <taxon>Pichiomycetes</taxon>
        <taxon>Pichiales</taxon>
        <taxon>Pichiaceae</taxon>
        <taxon>Brettanomyces</taxon>
    </lineage>
</organism>
<evidence type="ECO:0000256" key="3">
    <source>
        <dbReference type="ARBA" id="ARBA00007981"/>
    </source>
</evidence>
<keyword evidence="7 15" id="KW-0547">Nucleotide-binding</keyword>
<comment type="subcellular location">
    <subcellularLocation>
        <location evidence="2 15">Mitochondrion outer membrane</location>
        <topology evidence="2 15">Single-pass type IV membrane protein</topology>
    </subcellularLocation>
</comment>
<dbReference type="PRINTS" id="PR00449">
    <property type="entry name" value="RASTRNSFRMNG"/>
</dbReference>
<evidence type="ECO:0000259" key="17">
    <source>
        <dbReference type="PROSITE" id="PS50222"/>
    </source>
</evidence>
<dbReference type="EMBL" id="JABCYN010000030">
    <property type="protein sequence ID" value="KAF6010067.1"/>
    <property type="molecule type" value="Genomic_DNA"/>
</dbReference>
<dbReference type="Pfam" id="PF08356">
    <property type="entry name" value="EF_assoc_2"/>
    <property type="match status" value="1"/>
</dbReference>
<reference evidence="19 22" key="2">
    <citation type="journal article" date="2020" name="Appl. Microbiol. Biotechnol.">
        <title>Targeted gene deletion in Brettanomyces bruxellensis with an expression-free CRISPR-Cas9 system.</title>
        <authorList>
            <person name="Varela C."/>
            <person name="Bartel C."/>
            <person name="Onetto C."/>
            <person name="Borneman A."/>
        </authorList>
    </citation>
    <scope>NUCLEOTIDE SEQUENCE [LARGE SCALE GENOMIC DNA]</scope>
    <source>
        <strain evidence="19 22">AWRI1613</strain>
    </source>
</reference>
<evidence type="ECO:0000256" key="13">
    <source>
        <dbReference type="ARBA" id="ARBA00023134"/>
    </source>
</evidence>
<dbReference type="EMBL" id="CABFWN010000002">
    <property type="protein sequence ID" value="VUG17497.1"/>
    <property type="molecule type" value="Genomic_DNA"/>
</dbReference>
<gene>
    <name evidence="20" type="primary">GEM1</name>
    <name evidence="20" type="ORF">DEBR0S2_08856G</name>
    <name evidence="19" type="ORF">HII12_003613</name>
</gene>
<dbReference type="Pfam" id="PF08355">
    <property type="entry name" value="EF_assoc_1"/>
    <property type="match status" value="1"/>
</dbReference>
<dbReference type="FunFam" id="1.10.238.10:FF:000011">
    <property type="entry name" value="Mitochondrial Rho GTPase"/>
    <property type="match status" value="1"/>
</dbReference>
<keyword evidence="9 15" id="KW-0378">Hydrolase</keyword>
<dbReference type="InterPro" id="IPR013566">
    <property type="entry name" value="EF_hand_assoc_1"/>
</dbReference>
<evidence type="ECO:0000256" key="7">
    <source>
        <dbReference type="ARBA" id="ARBA00022741"/>
    </source>
</evidence>
<evidence type="ECO:0000256" key="5">
    <source>
        <dbReference type="ARBA" id="ARBA00022723"/>
    </source>
</evidence>
<evidence type="ECO:0000256" key="1">
    <source>
        <dbReference type="ARBA" id="ARBA00003481"/>
    </source>
</evidence>
<evidence type="ECO:0000256" key="11">
    <source>
        <dbReference type="ARBA" id="ARBA00022989"/>
    </source>
</evidence>
<feature type="transmembrane region" description="Helical" evidence="16">
    <location>
        <begin position="613"/>
        <end position="636"/>
    </location>
</feature>
<keyword evidence="14 15" id="KW-0472">Membrane</keyword>
<dbReference type="SUPFAM" id="SSF47473">
    <property type="entry name" value="EF-hand"/>
    <property type="match status" value="1"/>
</dbReference>
<evidence type="ECO:0000256" key="14">
    <source>
        <dbReference type="ARBA" id="ARBA00023136"/>
    </source>
</evidence>
<evidence type="ECO:0000313" key="19">
    <source>
        <dbReference type="EMBL" id="KAF6010067.1"/>
    </source>
</evidence>
<dbReference type="GO" id="GO:0007264">
    <property type="term" value="P:small GTPase-mediated signal transduction"/>
    <property type="evidence" value="ECO:0007669"/>
    <property type="project" value="InterPro"/>
</dbReference>
<dbReference type="PROSITE" id="PS50222">
    <property type="entry name" value="EF_HAND_2"/>
    <property type="match status" value="1"/>
</dbReference>
<dbReference type="GO" id="GO:0003924">
    <property type="term" value="F:GTPase activity"/>
    <property type="evidence" value="ECO:0007669"/>
    <property type="project" value="InterPro"/>
</dbReference>
<dbReference type="InterPro" id="IPR027417">
    <property type="entry name" value="P-loop_NTPase"/>
</dbReference>
<dbReference type="InterPro" id="IPR003578">
    <property type="entry name" value="Small_GTPase_Rho"/>
</dbReference>
<keyword evidence="6" id="KW-0677">Repeat</keyword>
<feature type="domain" description="Miro" evidence="18">
    <location>
        <begin position="432"/>
        <end position="597"/>
    </location>
</feature>
<keyword evidence="10 15" id="KW-0106">Calcium</keyword>
<keyword evidence="13 15" id="KW-0342">GTP-binding</keyword>
<evidence type="ECO:0000256" key="10">
    <source>
        <dbReference type="ARBA" id="ARBA00022837"/>
    </source>
</evidence>
<keyword evidence="11 16" id="KW-1133">Transmembrane helix</keyword>
<comment type="similarity">
    <text evidence="3 15">Belongs to the mitochondrial Rho GTPase family.</text>
</comment>
<reference evidence="20 21" key="1">
    <citation type="submission" date="2019-07" db="EMBL/GenBank/DDBJ databases">
        <authorList>
            <person name="Friedrich A."/>
            <person name="Schacherer J."/>
        </authorList>
    </citation>
    <scope>NUCLEOTIDE SEQUENCE [LARGE SCALE GENOMIC DNA]</scope>
</reference>
<dbReference type="OMA" id="HETTWGI"/>
<keyword evidence="8 15" id="KW-1000">Mitochondrion outer membrane</keyword>
<dbReference type="GO" id="GO:0005509">
    <property type="term" value="F:calcium ion binding"/>
    <property type="evidence" value="ECO:0007669"/>
    <property type="project" value="InterPro"/>
</dbReference>
<dbReference type="PIRSF" id="PIRSF037488">
    <property type="entry name" value="Mt_Rho_GTPase"/>
    <property type="match status" value="1"/>
</dbReference>
<dbReference type="AlphaFoldDB" id="A0A7D9CWJ9"/>
<evidence type="ECO:0000313" key="21">
    <source>
        <dbReference type="Proteomes" id="UP000478008"/>
    </source>
</evidence>
<dbReference type="PANTHER" id="PTHR24072">
    <property type="entry name" value="RHO FAMILY GTPASE"/>
    <property type="match status" value="1"/>
</dbReference>
<dbReference type="Proteomes" id="UP000568158">
    <property type="component" value="Unassembled WGS sequence"/>
</dbReference>
<keyword evidence="21" id="KW-1185">Reference proteome</keyword>
<evidence type="ECO:0000256" key="2">
    <source>
        <dbReference type="ARBA" id="ARBA00004200"/>
    </source>
</evidence>
<dbReference type="InterPro" id="IPR013567">
    <property type="entry name" value="EF_hand_assoc_2"/>
</dbReference>
<proteinExistence type="inferred from homology"/>
<evidence type="ECO:0000259" key="18">
    <source>
        <dbReference type="PROSITE" id="PS51423"/>
    </source>
</evidence>
<dbReference type="GO" id="GO:0007005">
    <property type="term" value="P:mitochondrion organization"/>
    <property type="evidence" value="ECO:0007669"/>
    <property type="project" value="InterPro"/>
</dbReference>
<keyword evidence="12 15" id="KW-0496">Mitochondrion</keyword>